<dbReference type="eggNOG" id="ENOG502SJKI">
    <property type="taxonomic scope" value="Eukaryota"/>
</dbReference>
<dbReference type="GeneID" id="6503090"/>
<name>A0A0P8Y2S9_DROAN</name>
<accession>A0A0P8Y2S9</accession>
<protein>
    <submittedName>
        <fullName evidence="2">Uncharacterized protein</fullName>
    </submittedName>
</protein>
<keyword evidence="1" id="KW-0812">Transmembrane</keyword>
<dbReference type="GO" id="GO:0044179">
    <property type="term" value="P:hemolysis in another organism"/>
    <property type="evidence" value="ECO:0007669"/>
    <property type="project" value="InterPro"/>
</dbReference>
<dbReference type="EMBL" id="CH902621">
    <property type="protein sequence ID" value="KPU81614.1"/>
    <property type="molecule type" value="Genomic_DNA"/>
</dbReference>
<reference evidence="2 3" key="1">
    <citation type="journal article" date="2007" name="Nature">
        <title>Evolution of genes and genomes on the Drosophila phylogeny.</title>
        <authorList>
            <consortium name="Drosophila 12 Genomes Consortium"/>
            <person name="Clark A.G."/>
            <person name="Eisen M.B."/>
            <person name="Smith D.R."/>
            <person name="Bergman C.M."/>
            <person name="Oliver B."/>
            <person name="Markow T.A."/>
            <person name="Kaufman T.C."/>
            <person name="Kellis M."/>
            <person name="Gelbart W."/>
            <person name="Iyer V.N."/>
            <person name="Pollard D.A."/>
            <person name="Sackton T.B."/>
            <person name="Larracuente A.M."/>
            <person name="Singh N.D."/>
            <person name="Abad J.P."/>
            <person name="Abt D.N."/>
            <person name="Adryan B."/>
            <person name="Aguade M."/>
            <person name="Akashi H."/>
            <person name="Anderson W.W."/>
            <person name="Aquadro C.F."/>
            <person name="Ardell D.H."/>
            <person name="Arguello R."/>
            <person name="Artieri C.G."/>
            <person name="Barbash D.A."/>
            <person name="Barker D."/>
            <person name="Barsanti P."/>
            <person name="Batterham P."/>
            <person name="Batzoglou S."/>
            <person name="Begun D."/>
            <person name="Bhutkar A."/>
            <person name="Blanco E."/>
            <person name="Bosak S.A."/>
            <person name="Bradley R.K."/>
            <person name="Brand A.D."/>
            <person name="Brent M.R."/>
            <person name="Brooks A.N."/>
            <person name="Brown R.H."/>
            <person name="Butlin R.K."/>
            <person name="Caggese C."/>
            <person name="Calvi B.R."/>
            <person name="Bernardo de Carvalho A."/>
            <person name="Caspi A."/>
            <person name="Castrezana S."/>
            <person name="Celniker S.E."/>
            <person name="Chang J.L."/>
            <person name="Chapple C."/>
            <person name="Chatterji S."/>
            <person name="Chinwalla A."/>
            <person name="Civetta A."/>
            <person name="Clifton S.W."/>
            <person name="Comeron J.M."/>
            <person name="Costello J.C."/>
            <person name="Coyne J.A."/>
            <person name="Daub J."/>
            <person name="David R.G."/>
            <person name="Delcher A.L."/>
            <person name="Delehaunty K."/>
            <person name="Do C.B."/>
            <person name="Ebling H."/>
            <person name="Edwards K."/>
            <person name="Eickbush T."/>
            <person name="Evans J.D."/>
            <person name="Filipski A."/>
            <person name="Findeiss S."/>
            <person name="Freyhult E."/>
            <person name="Fulton L."/>
            <person name="Fulton R."/>
            <person name="Garcia A.C."/>
            <person name="Gardiner A."/>
            <person name="Garfield D.A."/>
            <person name="Garvin B.E."/>
            <person name="Gibson G."/>
            <person name="Gilbert D."/>
            <person name="Gnerre S."/>
            <person name="Godfrey J."/>
            <person name="Good R."/>
            <person name="Gotea V."/>
            <person name="Gravely B."/>
            <person name="Greenberg A.J."/>
            <person name="Griffiths-Jones S."/>
            <person name="Gross S."/>
            <person name="Guigo R."/>
            <person name="Gustafson E.A."/>
            <person name="Haerty W."/>
            <person name="Hahn M.W."/>
            <person name="Halligan D.L."/>
            <person name="Halpern A.L."/>
            <person name="Halter G.M."/>
            <person name="Han M.V."/>
            <person name="Heger A."/>
            <person name="Hillier L."/>
            <person name="Hinrichs A.S."/>
            <person name="Holmes I."/>
            <person name="Hoskins R.A."/>
            <person name="Hubisz M.J."/>
            <person name="Hultmark D."/>
            <person name="Huntley M.A."/>
            <person name="Jaffe D.B."/>
            <person name="Jagadeeshan S."/>
            <person name="Jeck W.R."/>
            <person name="Johnson J."/>
            <person name="Jones C.D."/>
            <person name="Jordan W.C."/>
            <person name="Karpen G.H."/>
            <person name="Kataoka E."/>
            <person name="Keightley P.D."/>
            <person name="Kheradpour P."/>
            <person name="Kirkness E.F."/>
            <person name="Koerich L.B."/>
            <person name="Kristiansen K."/>
            <person name="Kudrna D."/>
            <person name="Kulathinal R.J."/>
            <person name="Kumar S."/>
            <person name="Kwok R."/>
            <person name="Lander E."/>
            <person name="Langley C.H."/>
            <person name="Lapoint R."/>
            <person name="Lazzaro B.P."/>
            <person name="Lee S.J."/>
            <person name="Levesque L."/>
            <person name="Li R."/>
            <person name="Lin C.F."/>
            <person name="Lin M.F."/>
            <person name="Lindblad-Toh K."/>
            <person name="Llopart A."/>
            <person name="Long M."/>
            <person name="Low L."/>
            <person name="Lozovsky E."/>
            <person name="Lu J."/>
            <person name="Luo M."/>
            <person name="Machado C.A."/>
            <person name="Makalowski W."/>
            <person name="Marzo M."/>
            <person name="Matsuda M."/>
            <person name="Matzkin L."/>
            <person name="McAllister B."/>
            <person name="McBride C.S."/>
            <person name="McKernan B."/>
            <person name="McKernan K."/>
            <person name="Mendez-Lago M."/>
            <person name="Minx P."/>
            <person name="Mollenhauer M.U."/>
            <person name="Montooth K."/>
            <person name="Mount S.M."/>
            <person name="Mu X."/>
            <person name="Myers E."/>
            <person name="Negre B."/>
            <person name="Newfeld S."/>
            <person name="Nielsen R."/>
            <person name="Noor M.A."/>
            <person name="O'Grady P."/>
            <person name="Pachter L."/>
            <person name="Papaceit M."/>
            <person name="Parisi M.J."/>
            <person name="Parisi M."/>
            <person name="Parts L."/>
            <person name="Pedersen J.S."/>
            <person name="Pesole G."/>
            <person name="Phillippy A.M."/>
            <person name="Ponting C.P."/>
            <person name="Pop M."/>
            <person name="Porcelli D."/>
            <person name="Powell J.R."/>
            <person name="Prohaska S."/>
            <person name="Pruitt K."/>
            <person name="Puig M."/>
            <person name="Quesneville H."/>
            <person name="Ram K.R."/>
            <person name="Rand D."/>
            <person name="Rasmussen M.D."/>
            <person name="Reed L.K."/>
            <person name="Reenan R."/>
            <person name="Reily A."/>
            <person name="Remington K.A."/>
            <person name="Rieger T.T."/>
            <person name="Ritchie M.G."/>
            <person name="Robin C."/>
            <person name="Rogers Y.H."/>
            <person name="Rohde C."/>
            <person name="Rozas J."/>
            <person name="Rubenfield M.J."/>
            <person name="Ruiz A."/>
            <person name="Russo S."/>
            <person name="Salzberg S.L."/>
            <person name="Sanchez-Gracia A."/>
            <person name="Saranga D.J."/>
            <person name="Sato H."/>
            <person name="Schaeffer S.W."/>
            <person name="Schatz M.C."/>
            <person name="Schlenke T."/>
            <person name="Schwartz R."/>
            <person name="Segarra C."/>
            <person name="Singh R.S."/>
            <person name="Sirot L."/>
            <person name="Sirota M."/>
            <person name="Sisneros N.B."/>
            <person name="Smith C.D."/>
            <person name="Smith T.F."/>
            <person name="Spieth J."/>
            <person name="Stage D.E."/>
            <person name="Stark A."/>
            <person name="Stephan W."/>
            <person name="Strausberg R.L."/>
            <person name="Strempel S."/>
            <person name="Sturgill D."/>
            <person name="Sutton G."/>
            <person name="Sutton G.G."/>
            <person name="Tao W."/>
            <person name="Teichmann S."/>
            <person name="Tobari Y.N."/>
            <person name="Tomimura Y."/>
            <person name="Tsolas J.M."/>
            <person name="Valente V.L."/>
            <person name="Venter E."/>
            <person name="Venter J.C."/>
            <person name="Vicario S."/>
            <person name="Vieira F.G."/>
            <person name="Vilella A.J."/>
            <person name="Villasante A."/>
            <person name="Walenz B."/>
            <person name="Wang J."/>
            <person name="Wasserman M."/>
            <person name="Watts T."/>
            <person name="Wilson D."/>
            <person name="Wilson R.K."/>
            <person name="Wing R.A."/>
            <person name="Wolfner M.F."/>
            <person name="Wong A."/>
            <person name="Wong G.K."/>
            <person name="Wu C.I."/>
            <person name="Wu G."/>
            <person name="Yamamoto D."/>
            <person name="Yang H.P."/>
            <person name="Yang S.P."/>
            <person name="Yorke J.A."/>
            <person name="Yoshida K."/>
            <person name="Zdobnov E."/>
            <person name="Zhang P."/>
            <person name="Zhang Y."/>
            <person name="Zimin A.V."/>
            <person name="Baldwin J."/>
            <person name="Abdouelleil A."/>
            <person name="Abdulkadir J."/>
            <person name="Abebe A."/>
            <person name="Abera B."/>
            <person name="Abreu J."/>
            <person name="Acer S.C."/>
            <person name="Aftuck L."/>
            <person name="Alexander A."/>
            <person name="An P."/>
            <person name="Anderson E."/>
            <person name="Anderson S."/>
            <person name="Arachi H."/>
            <person name="Azer M."/>
            <person name="Bachantsang P."/>
            <person name="Barry A."/>
            <person name="Bayul T."/>
            <person name="Berlin A."/>
            <person name="Bessette D."/>
            <person name="Bloom T."/>
            <person name="Blye J."/>
            <person name="Boguslavskiy L."/>
            <person name="Bonnet C."/>
            <person name="Boukhgalter B."/>
            <person name="Bourzgui I."/>
            <person name="Brown A."/>
            <person name="Cahill P."/>
            <person name="Channer S."/>
            <person name="Cheshatsang Y."/>
            <person name="Chuda L."/>
            <person name="Citroen M."/>
            <person name="Collymore A."/>
            <person name="Cooke P."/>
            <person name="Costello M."/>
            <person name="D'Aco K."/>
            <person name="Daza R."/>
            <person name="De Haan G."/>
            <person name="DeGray S."/>
            <person name="DeMaso C."/>
            <person name="Dhargay N."/>
            <person name="Dooley K."/>
            <person name="Dooley E."/>
            <person name="Doricent M."/>
            <person name="Dorje P."/>
            <person name="Dorjee K."/>
            <person name="Dupes A."/>
            <person name="Elong R."/>
            <person name="Falk J."/>
            <person name="Farina A."/>
            <person name="Faro S."/>
            <person name="Ferguson D."/>
            <person name="Fisher S."/>
            <person name="Foley C.D."/>
            <person name="Franke A."/>
            <person name="Friedrich D."/>
            <person name="Gadbois L."/>
            <person name="Gearin G."/>
            <person name="Gearin C.R."/>
            <person name="Giannoukos G."/>
            <person name="Goode T."/>
            <person name="Graham J."/>
            <person name="Grandbois E."/>
            <person name="Grewal S."/>
            <person name="Gyaltsen K."/>
            <person name="Hafez N."/>
            <person name="Hagos B."/>
            <person name="Hall J."/>
            <person name="Henson C."/>
            <person name="Hollinger A."/>
            <person name="Honan T."/>
            <person name="Huard M.D."/>
            <person name="Hughes L."/>
            <person name="Hurhula B."/>
            <person name="Husby M.E."/>
            <person name="Kamat A."/>
            <person name="Kanga B."/>
            <person name="Kashin S."/>
            <person name="Khazanovich D."/>
            <person name="Kisner P."/>
            <person name="Lance K."/>
            <person name="Lara M."/>
            <person name="Lee W."/>
            <person name="Lennon N."/>
            <person name="Letendre F."/>
            <person name="LeVine R."/>
            <person name="Lipovsky A."/>
            <person name="Liu X."/>
            <person name="Liu J."/>
            <person name="Liu S."/>
            <person name="Lokyitsang T."/>
            <person name="Lokyitsang Y."/>
            <person name="Lubonja R."/>
            <person name="Lui A."/>
            <person name="MacDonald P."/>
            <person name="Magnisalis V."/>
            <person name="Maru K."/>
            <person name="Matthews C."/>
            <person name="McCusker W."/>
            <person name="McDonough S."/>
            <person name="Mehta T."/>
            <person name="Meldrim J."/>
            <person name="Meneus L."/>
            <person name="Mihai O."/>
            <person name="Mihalev A."/>
            <person name="Mihova T."/>
            <person name="Mittelman R."/>
            <person name="Mlenga V."/>
            <person name="Montmayeur A."/>
            <person name="Mulrain L."/>
            <person name="Navidi A."/>
            <person name="Naylor J."/>
            <person name="Negash T."/>
            <person name="Nguyen T."/>
            <person name="Nguyen N."/>
            <person name="Nicol R."/>
            <person name="Norbu C."/>
            <person name="Norbu N."/>
            <person name="Novod N."/>
            <person name="O'Neill B."/>
            <person name="Osman S."/>
            <person name="Markiewicz E."/>
            <person name="Oyono O.L."/>
            <person name="Patti C."/>
            <person name="Phunkhang P."/>
            <person name="Pierre F."/>
            <person name="Priest M."/>
            <person name="Raghuraman S."/>
            <person name="Rege F."/>
            <person name="Reyes R."/>
            <person name="Rise C."/>
            <person name="Rogov P."/>
            <person name="Ross K."/>
            <person name="Ryan E."/>
            <person name="Settipalli S."/>
            <person name="Shea T."/>
            <person name="Sherpa N."/>
            <person name="Shi L."/>
            <person name="Shih D."/>
            <person name="Sparrow T."/>
            <person name="Spaulding J."/>
            <person name="Stalker J."/>
            <person name="Stange-Thomann N."/>
            <person name="Stavropoulos S."/>
            <person name="Stone C."/>
            <person name="Strader C."/>
            <person name="Tesfaye S."/>
            <person name="Thomson T."/>
            <person name="Thoulutsang Y."/>
            <person name="Thoulutsang D."/>
            <person name="Topham K."/>
            <person name="Topping I."/>
            <person name="Tsamla T."/>
            <person name="Vassiliev H."/>
            <person name="Vo A."/>
            <person name="Wangchuk T."/>
            <person name="Wangdi T."/>
            <person name="Weiand M."/>
            <person name="Wilkinson J."/>
            <person name="Wilson A."/>
            <person name="Yadav S."/>
            <person name="Young G."/>
            <person name="Yu Q."/>
            <person name="Zembek L."/>
            <person name="Zhong D."/>
            <person name="Zimmer A."/>
            <person name="Zwirko Z."/>
            <person name="Jaffe D.B."/>
            <person name="Alvarez P."/>
            <person name="Brockman W."/>
            <person name="Butler J."/>
            <person name="Chin C."/>
            <person name="Gnerre S."/>
            <person name="Grabherr M."/>
            <person name="Kleber M."/>
            <person name="Mauceli E."/>
            <person name="MacCallum I."/>
        </authorList>
    </citation>
    <scope>NUCLEOTIDE SEQUENCE [LARGE SCALE GENOMIC DNA]</scope>
    <source>
        <strain evidence="3">Tucson 14024-0371.13</strain>
    </source>
</reference>
<dbReference type="OrthoDB" id="10357275at2759"/>
<keyword evidence="1" id="KW-0472">Membrane</keyword>
<dbReference type="SUPFAM" id="SSF58100">
    <property type="entry name" value="Bacterial hemolysins"/>
    <property type="match status" value="1"/>
</dbReference>
<proteinExistence type="predicted"/>
<evidence type="ECO:0000313" key="3">
    <source>
        <dbReference type="Proteomes" id="UP000007801"/>
    </source>
</evidence>
<dbReference type="InParanoid" id="A0A0P8Y2S9"/>
<sequence>MLEKGIASLSNVMVKYQEQFDNKVKFAQLQKAIEVIDISMMNYQGTAKNRLGSVRQKNSAARIEYHRCVAPVFEWCISVNSTFLIIIPKLVDKNLTDRNKDLIWNMTVKALHLGLNKTTESLEILENVLNCTTSLRDLFKSIGHEIADDFGPKGFYGEWKTALEKDLTKEQEVKKMIISGFVGVVFGAITTLVFGPIGIQLGFQAAFAAYDVQNRIEWNKKQSLKEKIEAIDQFFVILVEKVENATKIVDEINVALKEDKLNLHALKGRIEGADNDKGVIKMPYFIREGYASSLQGLNDQCLKYVEWHGYDKPFYPTEEPRSRRDTLGQSEMLGIPEIESLKDSNRGGLSSLLPWHKDMVVHFTKHFQ</sequence>
<dbReference type="Gene3D" id="1.20.1170.10">
    <property type="match status" value="1"/>
</dbReference>
<dbReference type="CDD" id="cd22651">
    <property type="entry name" value="HlyE-like"/>
    <property type="match status" value="1"/>
</dbReference>
<dbReference type="InterPro" id="IPR027018">
    <property type="entry name" value="Hemolysin_E"/>
</dbReference>
<dbReference type="KEGG" id="dan:6503090"/>
<keyword evidence="3" id="KW-1185">Reference proteome</keyword>
<evidence type="ECO:0000256" key="1">
    <source>
        <dbReference type="SAM" id="Phobius"/>
    </source>
</evidence>
<evidence type="ECO:0000313" key="2">
    <source>
        <dbReference type="EMBL" id="KPU81614.1"/>
    </source>
</evidence>
<feature type="transmembrane region" description="Helical" evidence="1">
    <location>
        <begin position="177"/>
        <end position="199"/>
    </location>
</feature>
<keyword evidence="1" id="KW-1133">Transmembrane helix</keyword>
<dbReference type="AlphaFoldDB" id="A0A0P8Y2S9"/>
<organism evidence="2 3">
    <name type="scientific">Drosophila ananassae</name>
    <name type="common">Fruit fly</name>
    <dbReference type="NCBI Taxonomy" id="7217"/>
    <lineage>
        <taxon>Eukaryota</taxon>
        <taxon>Metazoa</taxon>
        <taxon>Ecdysozoa</taxon>
        <taxon>Arthropoda</taxon>
        <taxon>Hexapoda</taxon>
        <taxon>Insecta</taxon>
        <taxon>Pterygota</taxon>
        <taxon>Neoptera</taxon>
        <taxon>Endopterygota</taxon>
        <taxon>Diptera</taxon>
        <taxon>Brachycera</taxon>
        <taxon>Muscomorpha</taxon>
        <taxon>Ephydroidea</taxon>
        <taxon>Drosophilidae</taxon>
        <taxon>Drosophila</taxon>
        <taxon>Sophophora</taxon>
    </lineage>
</organism>
<dbReference type="Proteomes" id="UP000007801">
    <property type="component" value="Unassembled WGS sequence"/>
</dbReference>
<gene>
    <name evidence="2" type="primary">Dana\GF20382</name>
    <name evidence="2" type="synonym">dana_GLEANR_2791</name>
    <name evidence="2" type="ORF">GF20382</name>
</gene>
<dbReference type="Pfam" id="PF06109">
    <property type="entry name" value="HlyE"/>
    <property type="match status" value="1"/>
</dbReference>